<dbReference type="EMBL" id="JAHDYR010000003">
    <property type="protein sequence ID" value="KAG9397346.1"/>
    <property type="molecule type" value="Genomic_DNA"/>
</dbReference>
<dbReference type="Proteomes" id="UP000717585">
    <property type="component" value="Unassembled WGS sequence"/>
</dbReference>
<proteinExistence type="predicted"/>
<protein>
    <submittedName>
        <fullName evidence="2">ATPase</fullName>
    </submittedName>
</protein>
<dbReference type="PANTHER" id="PTHR43642">
    <property type="entry name" value="HYBRID SIGNAL TRANSDUCTION HISTIDINE KINASE G"/>
    <property type="match status" value="1"/>
</dbReference>
<name>A0A8J6E4T9_9EUKA</name>
<feature type="region of interest" description="Disordered" evidence="1">
    <location>
        <begin position="1448"/>
        <end position="1468"/>
    </location>
</feature>
<evidence type="ECO:0000256" key="1">
    <source>
        <dbReference type="SAM" id="MobiDB-lite"/>
    </source>
</evidence>
<dbReference type="PANTHER" id="PTHR43642:SF1">
    <property type="entry name" value="HYBRID SIGNAL TRANSDUCTION HISTIDINE KINASE G"/>
    <property type="match status" value="1"/>
</dbReference>
<reference evidence="2" key="1">
    <citation type="submission" date="2021-05" db="EMBL/GenBank/DDBJ databases">
        <title>A free-living protist that lacks canonical eukaryotic 1 DNA replication and segregation systems.</title>
        <authorList>
            <person name="Salas-Leiva D.E."/>
            <person name="Tromer E.C."/>
            <person name="Curtis B.A."/>
            <person name="Jerlstrom-Hultqvist J."/>
            <person name="Kolisko M."/>
            <person name="Yi Z."/>
            <person name="Salas-Leiva J.S."/>
            <person name="Gallot-Lavallee L."/>
            <person name="Kops G.J.P.L."/>
            <person name="Archibald J.M."/>
            <person name="Simpson A.G.B."/>
            <person name="Roger A.J."/>
        </authorList>
    </citation>
    <scope>NUCLEOTIDE SEQUENCE</scope>
    <source>
        <strain evidence="2">BICM</strain>
    </source>
</reference>
<evidence type="ECO:0000313" key="2">
    <source>
        <dbReference type="EMBL" id="KAG9397346.1"/>
    </source>
</evidence>
<gene>
    <name evidence="2" type="ORF">J8273_1261</name>
</gene>
<dbReference type="InterPro" id="IPR053159">
    <property type="entry name" value="Hybrid_Histidine_Kinase"/>
</dbReference>
<evidence type="ECO:0000313" key="3">
    <source>
        <dbReference type="Proteomes" id="UP000717585"/>
    </source>
</evidence>
<keyword evidence="3" id="KW-1185">Reference proteome</keyword>
<accession>A0A8J6E4T9</accession>
<organism evidence="2 3">
    <name type="scientific">Carpediemonas membranifera</name>
    <dbReference type="NCBI Taxonomy" id="201153"/>
    <lineage>
        <taxon>Eukaryota</taxon>
        <taxon>Metamonada</taxon>
        <taxon>Carpediemonas-like organisms</taxon>
        <taxon>Carpediemonas</taxon>
    </lineage>
</organism>
<sequence>MNRRPTDAVEEESSWEMRWETSAWSNAQFKSFFNDLKEVRSYKTVRSSILAPSSIFFRDSGTYNVPLELKVKFDSKDRQSRALVHYPSDFWTATPHRLTSLLINLVDAIHLLHSHSPPIYYRSFDPAFFFIKTNGTLELLPIGIGPPRSMNEFPNVSNPDLRALALDPAMKMRLPTDHGEGAFTVSTDLVQFGMFVMTLLVGHPWSFPDTLTERIISGSGMRVLRMPSDADLRATIFHAFRDKEPVQGKPAVRVSDAFKELFFNMVYRLLYLASPYVSFGELAKDLQTLHSLPNDAPGVQRSQPMADFLDELFVGRAAHVRSAVAFVRSDNGLDSDSDDSIDSESVPIAEQEQPMVLEVERRSSRGIFSPSVIDDLSDDYDEYDGEEYDQEYSDSSSGISVDSHGFFHGLGELNFDAPPLPPRSKFLLVTGRPGFGVTKFLWAVAKEVSTAGTHHVVMLSPNNTPARPLSLVYAAIEEIVPLLINWGPPVLEMLKPETHAMLCTRFGMHRDLLTVAEAEVAPPNEGMLDIVRALTAVGQDIFIAIDDIHRCSKDDAFFFSSMLAEKELQLSLAVGLVQYDRTHKRALPRAIREAYQTAIGMSQSVDVSMQMQITLGPLTTHDILPFVEMLEIHSGTSREDVAEKLREACKGVPAGLQKVLRILAVNNAFGCHRGSGRWVLHANAIAKAAAATSSRLTARYTIPRRDTEATAWIVATRAAVLGSTFSNDQLVEYFKMSKLAEDRELDTENNRVLFVLLNLVSEYRILVADQASASGSQMFSFVTQRAREDVLATVSDGAMEYIQYNMGRYFTAVIKRQKGNKDVNSSTSNFIQLSHYNRAVSLVKESNRIRLASMNYKAGKEALKGAAVEAALHYFTAGLSLLSTVKALPEDFKQLPWNLVVESVECSFVLGQASETSQRLTAARKHAKTMHQKLYLTIRQMRLHTSLGNPKTALDEGFKALMKDGMLKPPSVGLSVRAEVHELYKGLDTHVPVDNKTLNFIKSTPVTLTRVNDSGPTTKSPALLQIFDSCVECGRLEQGLSYILATPQGVIAGRGEDLTPEVLLSWLIYGCMRLWRNSEVSQTWLFLKAVMKTLEERCPSNYYRQALIYHIRFAAIYRRTPEKIISLLVQAECLALEEKALADCGKCLLERLKFMFFLGGPVGVTCADASSASSLIARVRSRALSRPTTVIHQLLQNMLSARADIDSVVGAGRVADVISVHAELMKSEDAPNAFTATLAIQLALILTWDLPAVAAGISLLADKLEVAWCTGLAVHYLAMMSISRHITAFGSSTSRATACLADMDTVKNITANGAYRFVEAVLAALYIHASSGPSRALRALLAAQEEDAPPLWAAIISMLIAQAAVQCDDSACARAFADEALTTLKEASAEGVVALLQPRLDAVVDRPRRVVTQTVEEVDLFATPASHAPAVVDAAVAPDQTLWTPHAREDATAKTPGRGLSSVGSRSDDTGLLDALSDRVVADYYGSVAHSEDALSFPSESYTSFDYVAIY</sequence>
<comment type="caution">
    <text evidence="2">The sequence shown here is derived from an EMBL/GenBank/DDBJ whole genome shotgun (WGS) entry which is preliminary data.</text>
</comment>